<feature type="region of interest" description="Disordered" evidence="8">
    <location>
        <begin position="186"/>
        <end position="268"/>
    </location>
</feature>
<dbReference type="GO" id="GO:0000398">
    <property type="term" value="P:mRNA splicing, via spliceosome"/>
    <property type="evidence" value="ECO:0007669"/>
    <property type="project" value="TreeGrafter"/>
</dbReference>
<gene>
    <name evidence="12" type="ORF">PLEPLA_LOCUS43849</name>
</gene>
<feature type="region of interest" description="Disordered" evidence="8">
    <location>
        <begin position="818"/>
        <end position="858"/>
    </location>
</feature>
<feature type="region of interest" description="Disordered" evidence="8">
    <location>
        <begin position="763"/>
        <end position="804"/>
    </location>
</feature>
<dbReference type="Pfam" id="PF17780">
    <property type="entry name" value="OCRE"/>
    <property type="match status" value="1"/>
</dbReference>
<dbReference type="InterPro" id="IPR001876">
    <property type="entry name" value="Znf_RanBP2"/>
</dbReference>
<dbReference type="CDD" id="cd16167">
    <property type="entry name" value="OCRE_RBM10"/>
    <property type="match status" value="1"/>
</dbReference>
<evidence type="ECO:0000313" key="13">
    <source>
        <dbReference type="Proteomes" id="UP001153269"/>
    </source>
</evidence>
<evidence type="ECO:0000256" key="5">
    <source>
        <dbReference type="ARBA" id="ARBA00023242"/>
    </source>
</evidence>
<protein>
    <recommendedName>
        <fullName evidence="14">RNA binding motif protein 10</fullName>
    </recommendedName>
</protein>
<organism evidence="12 13">
    <name type="scientific">Pleuronectes platessa</name>
    <name type="common">European plaice</name>
    <dbReference type="NCBI Taxonomy" id="8262"/>
    <lineage>
        <taxon>Eukaryota</taxon>
        <taxon>Metazoa</taxon>
        <taxon>Chordata</taxon>
        <taxon>Craniata</taxon>
        <taxon>Vertebrata</taxon>
        <taxon>Euteleostomi</taxon>
        <taxon>Actinopterygii</taxon>
        <taxon>Neopterygii</taxon>
        <taxon>Teleostei</taxon>
        <taxon>Neoteleostei</taxon>
        <taxon>Acanthomorphata</taxon>
        <taxon>Carangaria</taxon>
        <taxon>Pleuronectiformes</taxon>
        <taxon>Pleuronectoidei</taxon>
        <taxon>Pleuronectidae</taxon>
        <taxon>Pleuronectes</taxon>
    </lineage>
</organism>
<dbReference type="AlphaFoldDB" id="A0A9N7VVP2"/>
<dbReference type="PROSITE" id="PS50157">
    <property type="entry name" value="ZINC_FINGER_C2H2_2"/>
    <property type="match status" value="1"/>
</dbReference>
<reference evidence="12" key="1">
    <citation type="submission" date="2020-03" db="EMBL/GenBank/DDBJ databases">
        <authorList>
            <person name="Weist P."/>
        </authorList>
    </citation>
    <scope>NUCLEOTIDE SEQUENCE</scope>
</reference>
<comment type="caution">
    <text evidence="12">The sequence shown here is derived from an EMBL/GenBank/DDBJ whole genome shotgun (WGS) entry which is preliminary data.</text>
</comment>
<feature type="region of interest" description="Disordered" evidence="8">
    <location>
        <begin position="72"/>
        <end position="168"/>
    </location>
</feature>
<dbReference type="InterPro" id="IPR055494">
    <property type="entry name" value="DUF7066"/>
</dbReference>
<keyword evidence="2" id="KW-0479">Metal-binding</keyword>
<dbReference type="SUPFAM" id="SSF54928">
    <property type="entry name" value="RNA-binding domain, RBD"/>
    <property type="match status" value="2"/>
</dbReference>
<feature type="compositionally biased region" description="Basic and acidic residues" evidence="8">
    <location>
        <begin position="953"/>
        <end position="972"/>
    </location>
</feature>
<keyword evidence="6" id="KW-0694">RNA-binding</keyword>
<feature type="domain" description="C2H2-type" evidence="10">
    <location>
        <begin position="926"/>
        <end position="956"/>
    </location>
</feature>
<comment type="subcellular location">
    <subcellularLocation>
        <location evidence="1">Nucleus</location>
    </subcellularLocation>
</comment>
<evidence type="ECO:0000256" key="6">
    <source>
        <dbReference type="PROSITE-ProRule" id="PRU00176"/>
    </source>
</evidence>
<keyword evidence="5" id="KW-0539">Nucleus</keyword>
<feature type="region of interest" description="Disordered" evidence="8">
    <location>
        <begin position="686"/>
        <end position="710"/>
    </location>
</feature>
<dbReference type="InterPro" id="IPR035979">
    <property type="entry name" value="RBD_domain_sf"/>
</dbReference>
<dbReference type="SMART" id="SM00547">
    <property type="entry name" value="ZnF_RBZ"/>
    <property type="match status" value="1"/>
</dbReference>
<dbReference type="CDD" id="cd12753">
    <property type="entry name" value="RRM1_RBM10"/>
    <property type="match status" value="1"/>
</dbReference>
<feature type="compositionally biased region" description="Basic and acidic residues" evidence="8">
    <location>
        <begin position="72"/>
        <end position="97"/>
    </location>
</feature>
<dbReference type="PROSITE" id="PS50102">
    <property type="entry name" value="RRM"/>
    <property type="match status" value="2"/>
</dbReference>
<feature type="compositionally biased region" description="Basic and acidic residues" evidence="8">
    <location>
        <begin position="847"/>
        <end position="856"/>
    </location>
</feature>
<sequence>MRSSCRPSLLVSSNQRPHCCVACPSTNQKAESDIGPAHLKCCPAVAILHFGSQREKVRDWDQSQWADMDYERRGGRGDRIGRYGNNHNDHNFRDMDYRGYGQEDEESGTGYDVRAEGAGPYGRDEQSLGGPDFPPGRLQDRPGFRKRGDGRGDAAHEGKGLPWPPCSQLRPDLALPLLQRDEDGSRREFEQLQTGLQQKGRGKGGRGFPENSGPHAGSKECNWSRGGAHSEEMDYNPARQRDEDRFSRGGMKRRAFPAGSEDDCEGSGLDLSLEEMEQRDQDYRADLDHNQRPSNIIMLRMLPPNATANEIRAQLQEQGILPREVRLMRNKSSGQSRGFAFVEFNLIQEATRWMETNQGVLMILGQRVSMHFSDPKPRANEDWLCNKCGVQNFKRREKCFKCSVPKSEAELKLPQLPRDLPVGLQKDGAQGLLPLPVPYHSSGPTVAPGQAAQQADVANDTLILRNLGPHTSVEAILSALAPFATLSPSNIRLIKDKHTHLNRGFAFLQLSTIVEASQLLQILQALQPPLSIDGKAIVVEFAKGSKRDVFLTDGSRVSAATVASTAIAAAQWSVTQTPQNGSSGGQSVDTGVYQQGSAVTYNQEGHEYPGPDGATFKAQADARVPALLSVGASLVGTYSGGAALAAISSESVTLGSTVLRQSLSHSQSALSTTAAANSATQVEIVGKPQPASHSQPATPGTEHELQQYPVPDVSTYQYDESSAYYYDPLTGLYYDPNSQYYFNPHSQHYMYWDGEKHTYIPAASQSNTDGASMSEGMAPSDSLFASPGSKEKKDKPKSKTAQQIAKDMERWAKSLNRQKENMRSVSSSPAVGSTPLPPGYTRAPGHSRVDDRRESASADAGYAVLEKKGALSERPQIFLDQIRQSTESSPPQQQGLVPAYSGETDSDEEGGEKDEKEGRLTDWVKLACLLCRRQFPSKEALIRHQQLSELHKQNLEQRRAQQESAGRERLADGSEPPDLKKRKFSPIDGITGSSLGARMLQGGVKKGFLLRNMQVE</sequence>
<keyword evidence="13" id="KW-1185">Reference proteome</keyword>
<dbReference type="SUPFAM" id="SSF90209">
    <property type="entry name" value="Ran binding protein zinc finger-like"/>
    <property type="match status" value="1"/>
</dbReference>
<evidence type="ECO:0000256" key="7">
    <source>
        <dbReference type="PROSITE-ProRule" id="PRU00322"/>
    </source>
</evidence>
<evidence type="ECO:0000259" key="9">
    <source>
        <dbReference type="PROSITE" id="PS50102"/>
    </source>
</evidence>
<feature type="region of interest" description="Disordered" evidence="8">
    <location>
        <begin position="953"/>
        <end position="992"/>
    </location>
</feature>
<keyword evidence="3 7" id="KW-0863">Zinc-finger</keyword>
<dbReference type="EMBL" id="CADEAL010004284">
    <property type="protein sequence ID" value="CAB1456068.1"/>
    <property type="molecule type" value="Genomic_DNA"/>
</dbReference>
<dbReference type="InterPro" id="IPR035618">
    <property type="entry name" value="RBM10_OCRE"/>
</dbReference>
<dbReference type="PROSITE" id="PS01358">
    <property type="entry name" value="ZF_RANBP2_1"/>
    <property type="match status" value="1"/>
</dbReference>
<feature type="domain" description="RanBP2-type" evidence="11">
    <location>
        <begin position="378"/>
        <end position="408"/>
    </location>
</feature>
<evidence type="ECO:0000256" key="4">
    <source>
        <dbReference type="ARBA" id="ARBA00022833"/>
    </source>
</evidence>
<evidence type="ECO:0000256" key="2">
    <source>
        <dbReference type="ARBA" id="ARBA00022723"/>
    </source>
</evidence>
<keyword evidence="4" id="KW-0862">Zinc</keyword>
<evidence type="ECO:0000313" key="12">
    <source>
        <dbReference type="EMBL" id="CAB1456068.1"/>
    </source>
</evidence>
<dbReference type="InterPro" id="IPR034992">
    <property type="entry name" value="RBM10_RRM2"/>
</dbReference>
<dbReference type="Proteomes" id="UP001153269">
    <property type="component" value="Unassembled WGS sequence"/>
</dbReference>
<dbReference type="FunFam" id="3.30.70.330:FF:000110">
    <property type="entry name" value="RNA-binding protein 10 isoform X1"/>
    <property type="match status" value="1"/>
</dbReference>
<dbReference type="GO" id="GO:0008270">
    <property type="term" value="F:zinc ion binding"/>
    <property type="evidence" value="ECO:0007669"/>
    <property type="project" value="UniProtKB-KW"/>
</dbReference>
<dbReference type="InterPro" id="IPR013087">
    <property type="entry name" value="Znf_C2H2_type"/>
</dbReference>
<evidence type="ECO:0000256" key="3">
    <source>
        <dbReference type="ARBA" id="ARBA00022771"/>
    </source>
</evidence>
<dbReference type="GO" id="GO:0005634">
    <property type="term" value="C:nucleus"/>
    <property type="evidence" value="ECO:0007669"/>
    <property type="project" value="UniProtKB-SubCell"/>
</dbReference>
<feature type="domain" description="RRM" evidence="9">
    <location>
        <begin position="295"/>
        <end position="375"/>
    </location>
</feature>
<dbReference type="FunFam" id="4.10.1060.10:FF:000005">
    <property type="entry name" value="RNA-binding protein 10 isoform X2"/>
    <property type="match status" value="1"/>
</dbReference>
<proteinExistence type="predicted"/>
<dbReference type="InterPro" id="IPR036443">
    <property type="entry name" value="Znf_RanBP2_sf"/>
</dbReference>
<evidence type="ECO:0000256" key="8">
    <source>
        <dbReference type="SAM" id="MobiDB-lite"/>
    </source>
</evidence>
<accession>A0A9N7VVP2</accession>
<evidence type="ECO:0000259" key="10">
    <source>
        <dbReference type="PROSITE" id="PS50157"/>
    </source>
</evidence>
<evidence type="ECO:0000259" key="11">
    <source>
        <dbReference type="PROSITE" id="PS50199"/>
    </source>
</evidence>
<dbReference type="SMART" id="SM00360">
    <property type="entry name" value="RRM"/>
    <property type="match status" value="2"/>
</dbReference>
<dbReference type="Pfam" id="PF00076">
    <property type="entry name" value="RRM_1"/>
    <property type="match status" value="1"/>
</dbReference>
<dbReference type="PANTHER" id="PTHR13948">
    <property type="entry name" value="RNA-BINDING PROTEIN"/>
    <property type="match status" value="1"/>
</dbReference>
<dbReference type="CDD" id="cd12754">
    <property type="entry name" value="RRM2_RBM10"/>
    <property type="match status" value="1"/>
</dbReference>
<feature type="region of interest" description="Disordered" evidence="8">
    <location>
        <begin position="885"/>
        <end position="917"/>
    </location>
</feature>
<dbReference type="Gene3D" id="4.10.1060.10">
    <property type="entry name" value="Zinc finger, RanBP2-type"/>
    <property type="match status" value="1"/>
</dbReference>
<dbReference type="InterPro" id="IPR012677">
    <property type="entry name" value="Nucleotide-bd_a/b_plait_sf"/>
</dbReference>
<dbReference type="PROSITE" id="PS50199">
    <property type="entry name" value="ZF_RANBP2_2"/>
    <property type="match status" value="1"/>
</dbReference>
<evidence type="ECO:0000256" key="1">
    <source>
        <dbReference type="ARBA" id="ARBA00004123"/>
    </source>
</evidence>
<feature type="compositionally biased region" description="Polar residues" evidence="8">
    <location>
        <begin position="885"/>
        <end position="895"/>
    </location>
</feature>
<dbReference type="PANTHER" id="PTHR13948:SF4">
    <property type="entry name" value="RNA-BINDING PROTEIN 10"/>
    <property type="match status" value="1"/>
</dbReference>
<evidence type="ECO:0008006" key="14">
    <source>
        <dbReference type="Google" id="ProtNLM"/>
    </source>
</evidence>
<feature type="compositionally biased region" description="Basic and acidic residues" evidence="8">
    <location>
        <begin position="138"/>
        <end position="159"/>
    </location>
</feature>
<dbReference type="InterPro" id="IPR000504">
    <property type="entry name" value="RRM_dom"/>
</dbReference>
<dbReference type="Gene3D" id="3.30.70.330">
    <property type="match status" value="2"/>
</dbReference>
<dbReference type="Pfam" id="PF23217">
    <property type="entry name" value="DUF7066"/>
    <property type="match status" value="1"/>
</dbReference>
<feature type="domain" description="RRM" evidence="9">
    <location>
        <begin position="460"/>
        <end position="544"/>
    </location>
</feature>
<name>A0A9N7VVP2_PLEPL</name>
<dbReference type="GO" id="GO:0003723">
    <property type="term" value="F:RNA binding"/>
    <property type="evidence" value="ECO:0007669"/>
    <property type="project" value="UniProtKB-UniRule"/>
</dbReference>
<dbReference type="InterPro" id="IPR041591">
    <property type="entry name" value="OCRE"/>
</dbReference>